<evidence type="ECO:0000313" key="2">
    <source>
        <dbReference type="EMBL" id="ATE53534.1"/>
    </source>
</evidence>
<dbReference type="Proteomes" id="UP000218505">
    <property type="component" value="Chromosome"/>
</dbReference>
<evidence type="ECO:0000313" key="3">
    <source>
        <dbReference type="Proteomes" id="UP000218505"/>
    </source>
</evidence>
<name>A0A290Z3G7_9PSEU</name>
<feature type="domain" description="DUF397" evidence="1">
    <location>
        <begin position="2"/>
        <end position="53"/>
    </location>
</feature>
<gene>
    <name evidence="2" type="ORF">CNX65_09710</name>
</gene>
<dbReference type="EMBL" id="CP023445">
    <property type="protein sequence ID" value="ATE53534.1"/>
    <property type="molecule type" value="Genomic_DNA"/>
</dbReference>
<dbReference type="Pfam" id="PF04149">
    <property type="entry name" value="DUF397"/>
    <property type="match status" value="1"/>
</dbReference>
<dbReference type="KEGG" id="apre:CNX65_09710"/>
<dbReference type="RefSeq" id="WP_096492474.1">
    <property type="nucleotide sequence ID" value="NZ_CP023445.1"/>
</dbReference>
<dbReference type="AlphaFoldDB" id="A0A290Z3G7"/>
<accession>A0A290Z3G7</accession>
<keyword evidence="3" id="KW-1185">Reference proteome</keyword>
<evidence type="ECO:0000259" key="1">
    <source>
        <dbReference type="Pfam" id="PF04149"/>
    </source>
</evidence>
<reference evidence="2" key="1">
    <citation type="submission" date="2017-09" db="EMBL/GenBank/DDBJ databases">
        <title>Complete Genome Sequence of ansamitocin-producing Bacterium Actinosynnema pretiosum X47.</title>
        <authorList>
            <person name="Cao G."/>
            <person name="Zong G."/>
            <person name="Zhong C."/>
            <person name="Fu J."/>
        </authorList>
    </citation>
    <scope>NUCLEOTIDE SEQUENCE [LARGE SCALE GENOMIC DNA]</scope>
    <source>
        <strain evidence="2">X47</strain>
    </source>
</reference>
<protein>
    <submittedName>
        <fullName evidence="2">DUF397 domain-containing protein</fullName>
    </submittedName>
</protein>
<organism evidence="2 3">
    <name type="scientific">Actinosynnema pretiosum</name>
    <dbReference type="NCBI Taxonomy" id="42197"/>
    <lineage>
        <taxon>Bacteria</taxon>
        <taxon>Bacillati</taxon>
        <taxon>Actinomycetota</taxon>
        <taxon>Actinomycetes</taxon>
        <taxon>Pseudonocardiales</taxon>
        <taxon>Pseudonocardiaceae</taxon>
        <taxon>Actinosynnema</taxon>
    </lineage>
</organism>
<proteinExistence type="predicted"/>
<sequence>MTWRKSSHSTATGNCVEIALTATAAHVRDSKNPGAGALTIPAPAWADFLRAARAR</sequence>
<dbReference type="InterPro" id="IPR007278">
    <property type="entry name" value="DUF397"/>
</dbReference>